<gene>
    <name evidence="1" type="ORF">SCUD_LOCUS19717</name>
</gene>
<dbReference type="STRING" id="6186.A0A183KXC0"/>
<evidence type="ECO:0000313" key="3">
    <source>
        <dbReference type="WBParaSite" id="SCUD_0001971801-mRNA-1"/>
    </source>
</evidence>
<sequence>MCTQRIGYLRHNIHLQTHTWVSPDHTTHNRIDYISISKKSTLGDVKIGRGSDIESDHYQLAVTKMELNLRKQWTTEETTLRTLSISFFRHNDKLIELEITLQNRYQALQDPLKKEESTMENNWKGVKEALTSTYLKVQYRKVHHDNEGSLSKAYTRFKKGRTSRQ</sequence>
<organism evidence="3">
    <name type="scientific">Schistosoma curassoni</name>
    <dbReference type="NCBI Taxonomy" id="6186"/>
    <lineage>
        <taxon>Eukaryota</taxon>
        <taxon>Metazoa</taxon>
        <taxon>Spiralia</taxon>
        <taxon>Lophotrochozoa</taxon>
        <taxon>Platyhelminthes</taxon>
        <taxon>Trematoda</taxon>
        <taxon>Digenea</taxon>
        <taxon>Strigeidida</taxon>
        <taxon>Schistosomatoidea</taxon>
        <taxon>Schistosomatidae</taxon>
        <taxon>Schistosoma</taxon>
    </lineage>
</organism>
<accession>A0A183KXC0</accession>
<dbReference type="AlphaFoldDB" id="A0A183KXC0"/>
<reference evidence="1 2" key="2">
    <citation type="submission" date="2018-11" db="EMBL/GenBank/DDBJ databases">
        <authorList>
            <consortium name="Pathogen Informatics"/>
        </authorList>
    </citation>
    <scope>NUCLEOTIDE SEQUENCE [LARGE SCALE GENOMIC DNA]</scope>
    <source>
        <strain evidence="1">Dakar</strain>
        <strain evidence="2">Dakar, Senegal</strain>
    </source>
</reference>
<dbReference type="Proteomes" id="UP000279833">
    <property type="component" value="Unassembled WGS sequence"/>
</dbReference>
<name>A0A183KXC0_9TREM</name>
<evidence type="ECO:0000313" key="2">
    <source>
        <dbReference type="Proteomes" id="UP000279833"/>
    </source>
</evidence>
<dbReference type="EMBL" id="UZAK01043013">
    <property type="protein sequence ID" value="VDP70015.1"/>
    <property type="molecule type" value="Genomic_DNA"/>
</dbReference>
<evidence type="ECO:0000313" key="1">
    <source>
        <dbReference type="EMBL" id="VDP70015.1"/>
    </source>
</evidence>
<dbReference type="WBParaSite" id="SCUD_0001971801-mRNA-1">
    <property type="protein sequence ID" value="SCUD_0001971801-mRNA-1"/>
    <property type="gene ID" value="SCUD_0001971801"/>
</dbReference>
<reference evidence="3" key="1">
    <citation type="submission" date="2016-06" db="UniProtKB">
        <authorList>
            <consortium name="WormBaseParasite"/>
        </authorList>
    </citation>
    <scope>IDENTIFICATION</scope>
</reference>
<keyword evidence="2" id="KW-1185">Reference proteome</keyword>
<proteinExistence type="predicted"/>
<protein>
    <submittedName>
        <fullName evidence="3">Endo/exonuclease/phosphatase domain-containing protein</fullName>
    </submittedName>
</protein>